<evidence type="ECO:0000256" key="1">
    <source>
        <dbReference type="ARBA" id="ARBA00006914"/>
    </source>
</evidence>
<keyword evidence="2" id="KW-0547">Nucleotide-binding</keyword>
<feature type="domain" description="Bromo" evidence="11">
    <location>
        <begin position="919"/>
        <end position="989"/>
    </location>
</feature>
<comment type="caution">
    <text evidence="12">The sequence shown here is derived from an EMBL/GenBank/DDBJ whole genome shotgun (WGS) entry which is preliminary data.</text>
</comment>
<keyword evidence="3" id="KW-0067">ATP-binding</keyword>
<accession>A0A5B7CWG1</accession>
<dbReference type="GO" id="GO:0006334">
    <property type="term" value="P:nucleosome assembly"/>
    <property type="evidence" value="ECO:0007669"/>
    <property type="project" value="TreeGrafter"/>
</dbReference>
<feature type="compositionally biased region" description="Basic and acidic residues" evidence="9">
    <location>
        <begin position="1165"/>
        <end position="1174"/>
    </location>
</feature>
<comment type="similarity">
    <text evidence="1">Belongs to the AAA ATPase family.</text>
</comment>
<dbReference type="GO" id="GO:0005524">
    <property type="term" value="F:ATP binding"/>
    <property type="evidence" value="ECO:0007669"/>
    <property type="project" value="UniProtKB-KW"/>
</dbReference>
<dbReference type="EMBL" id="VSRR010000333">
    <property type="protein sequence ID" value="MPC14177.1"/>
    <property type="molecule type" value="Genomic_DNA"/>
</dbReference>
<keyword evidence="10" id="KW-1133">Transmembrane helix</keyword>
<dbReference type="PANTHER" id="PTHR23069">
    <property type="entry name" value="AAA DOMAIN-CONTAINING"/>
    <property type="match status" value="1"/>
</dbReference>
<dbReference type="SUPFAM" id="SSF52540">
    <property type="entry name" value="P-loop containing nucleoside triphosphate hydrolases"/>
    <property type="match status" value="2"/>
</dbReference>
<dbReference type="GO" id="GO:0005634">
    <property type="term" value="C:nucleus"/>
    <property type="evidence" value="ECO:0007669"/>
    <property type="project" value="TreeGrafter"/>
</dbReference>
<feature type="compositionally biased region" description="Basic residues" evidence="9">
    <location>
        <begin position="139"/>
        <end position="153"/>
    </location>
</feature>
<evidence type="ECO:0000313" key="13">
    <source>
        <dbReference type="Proteomes" id="UP000324222"/>
    </source>
</evidence>
<feature type="region of interest" description="Disordered" evidence="9">
    <location>
        <begin position="1"/>
        <end position="62"/>
    </location>
</feature>
<name>A0A5B7CWG1_PORTR</name>
<dbReference type="GO" id="GO:0045815">
    <property type="term" value="P:transcription initiation-coupled chromatin remodeling"/>
    <property type="evidence" value="ECO:0007669"/>
    <property type="project" value="TreeGrafter"/>
</dbReference>
<dbReference type="InterPro" id="IPR027417">
    <property type="entry name" value="P-loop_NTPase"/>
</dbReference>
<dbReference type="OrthoDB" id="5421at2759"/>
<dbReference type="GO" id="GO:0042393">
    <property type="term" value="F:histone binding"/>
    <property type="evidence" value="ECO:0007669"/>
    <property type="project" value="TreeGrafter"/>
</dbReference>
<dbReference type="InterPro" id="IPR003960">
    <property type="entry name" value="ATPase_AAA_CS"/>
</dbReference>
<dbReference type="PANTHER" id="PTHR23069:SF0">
    <property type="entry name" value="TAT-BINDING HOMOLOG 7"/>
    <property type="match status" value="1"/>
</dbReference>
<evidence type="ECO:0000256" key="8">
    <source>
        <dbReference type="PROSITE-ProRule" id="PRU00035"/>
    </source>
</evidence>
<feature type="region of interest" description="Disordered" evidence="9">
    <location>
        <begin position="79"/>
        <end position="193"/>
    </location>
</feature>
<feature type="compositionally biased region" description="Acidic residues" evidence="9">
    <location>
        <begin position="238"/>
        <end position="261"/>
    </location>
</feature>
<dbReference type="GO" id="GO:0003682">
    <property type="term" value="F:chromatin binding"/>
    <property type="evidence" value="ECO:0007669"/>
    <property type="project" value="TreeGrafter"/>
</dbReference>
<dbReference type="PRINTS" id="PR00503">
    <property type="entry name" value="BROMODOMAIN"/>
</dbReference>
<evidence type="ECO:0000256" key="4">
    <source>
        <dbReference type="ARBA" id="ARBA00023117"/>
    </source>
</evidence>
<gene>
    <name evidence="12" type="primary">ATAD2B</name>
    <name evidence="12" type="ORF">E2C01_006934</name>
</gene>
<dbReference type="PROSITE" id="PS00674">
    <property type="entry name" value="AAA"/>
    <property type="match status" value="1"/>
</dbReference>
<evidence type="ECO:0000256" key="10">
    <source>
        <dbReference type="SAM" id="Phobius"/>
    </source>
</evidence>
<dbReference type="Pfam" id="PF17862">
    <property type="entry name" value="AAA_lid_3"/>
    <property type="match status" value="1"/>
</dbReference>
<dbReference type="InterPro" id="IPR041569">
    <property type="entry name" value="AAA_lid_3"/>
</dbReference>
<dbReference type="CDD" id="cd05528">
    <property type="entry name" value="Bromo_AAA"/>
    <property type="match status" value="1"/>
</dbReference>
<evidence type="ECO:0000313" key="12">
    <source>
        <dbReference type="EMBL" id="MPC14177.1"/>
    </source>
</evidence>
<dbReference type="InterPro" id="IPR003959">
    <property type="entry name" value="ATPase_AAA_core"/>
</dbReference>
<sequence length="1345" mass="154077">MQNNAVTIEDDTDTDDEIFRRTQSRRTRGQRSRDAMAKEFVMNGDKSHMQGMEEGLRRSSRRRTFSSFDQSWLVGNKKLRGYPSIVPSSEPENEEPRPSRKKCKYLDKEVEPRRRQIQHFSQREKREYNSCSQKTANCTRRRRVPPRRYRRTTRSSLLASQQKIEDTEDEEDEDDPSPVIHRSRRGMRDPIMASAMSLKGPFEDMYSKVKRQRRPVKRFMYEDEVPQRRTRKQVSSSDESESAKEDEGEEEEEEGEEDQDDGQNKRYSLRRNRRENRPFQMEAAESSSRSLEYHEDTPPRRRCRNFKRYLTSPARKHTFHHKRMATHHTSSSSSSSDETNFEKRKARSMAKSRNRCLPMNINPEDLMTGALRDRAKTGSSLADIDPMTINREVMFDAIGGLSQHIKSLKEMIIFPLLYPEVFEKFYINPPRGVLFFGPPGTGKTLMARALANECSIGGRKVAFFMRKGADCLSKWVGESERQLRLLFDQAYQMRPSIIFFDEIDGLAPVRSSRQDQIHSSIVSTLLALMDGLDSRGEIVVIGATNRIDAIDPALRRPGRFDREFLFSLPSMKARLQILKIHTKNWVPVPSQQVMRHLAMQTAGYCGADLKALCAESALVALRSKYPQIYSSRQKLVIDVSSLVVRMCHFRVAMRKIVAAGQRTAASVGRQLNSVVKPLLQGALTQALTMLEQSFPTAFSRSGGFTKLSTTHRPRLLLAGFRSQGQSTHLAPAIIHTLEKIPVHKLDLAALYSTSARAPEEACAQVFHEARRSLPSIIYVPRIDQWWVTISDTLRATFISLLFDLEPSSPLLFLATSDVPYDQLDSEVQHLFSVYHGEMMSIANPSEEERRHFFKPLFFTEMLQKPKIRQNKRQLEVLPVAPEPEPRKLNSKEVRRIEEEEEATLRELRIFLREICAKLARNRTFYIFTKPVDEEEVPDYRDIIKEPMDLETMMTKIDQHEYECAQDFLHDIDLICTNALEYNPDRNPEDKIIRHRACTLRDTAYAYIKAEMDTDFEEKCRGIRDNRKNRYQFIAKPPAPDFVHVAPIRQKREESTKAQQENGGGEPLSATESGQLTKGPMTKTPDSIRRKKRRFASSWARGEIKTARKKRLVEKDSPPKKEIKNEHDEIKTTEEEGDEADLLKLAECDARSEGEVSGHSPCNSGEGKDLSKDTSNEAKKKTIEMQMGSELSLCNGHLSTEDSHDSMKVTSAADELAAQASVMALHETCTEKEKIHDITAEAEDSVVSSSEQGSGSGQASCNGITIDWSHLEAVYESCVSATDTSTIDDLLRLHTSISSLVHTHSRNSDRSQLLQVSSFLLFSFFILMYIFQNFIRILISFIRNFY</sequence>
<evidence type="ECO:0000256" key="6">
    <source>
        <dbReference type="ARBA" id="ARBA00074192"/>
    </source>
</evidence>
<evidence type="ECO:0000256" key="5">
    <source>
        <dbReference type="ARBA" id="ARBA00057193"/>
    </source>
</evidence>
<dbReference type="PROSITE" id="PS00633">
    <property type="entry name" value="BROMODOMAIN_1"/>
    <property type="match status" value="1"/>
</dbReference>
<dbReference type="InterPro" id="IPR036427">
    <property type="entry name" value="Bromodomain-like_sf"/>
</dbReference>
<feature type="compositionally biased region" description="Basic and acidic residues" evidence="9">
    <location>
        <begin position="94"/>
        <end position="114"/>
    </location>
</feature>
<evidence type="ECO:0000256" key="2">
    <source>
        <dbReference type="ARBA" id="ARBA00022741"/>
    </source>
</evidence>
<dbReference type="GO" id="GO:0006337">
    <property type="term" value="P:nucleosome disassembly"/>
    <property type="evidence" value="ECO:0007669"/>
    <property type="project" value="TreeGrafter"/>
</dbReference>
<evidence type="ECO:0000256" key="3">
    <source>
        <dbReference type="ARBA" id="ARBA00022840"/>
    </source>
</evidence>
<dbReference type="GO" id="GO:0016887">
    <property type="term" value="F:ATP hydrolysis activity"/>
    <property type="evidence" value="ECO:0007669"/>
    <property type="project" value="InterPro"/>
</dbReference>
<dbReference type="SMART" id="SM00297">
    <property type="entry name" value="BROMO"/>
    <property type="match status" value="1"/>
</dbReference>
<dbReference type="Pfam" id="PF00004">
    <property type="entry name" value="AAA"/>
    <property type="match status" value="1"/>
</dbReference>
<feature type="region of interest" description="Disordered" evidence="9">
    <location>
        <begin position="1050"/>
        <end position="1174"/>
    </location>
</feature>
<dbReference type="CDD" id="cd19517">
    <property type="entry name" value="RecA-like_Yta7-like"/>
    <property type="match status" value="1"/>
</dbReference>
<reference evidence="12 13" key="1">
    <citation type="submission" date="2019-05" db="EMBL/GenBank/DDBJ databases">
        <title>Another draft genome of Portunus trituberculatus and its Hox gene families provides insights of decapod evolution.</title>
        <authorList>
            <person name="Jeong J.-H."/>
            <person name="Song I."/>
            <person name="Kim S."/>
            <person name="Choi T."/>
            <person name="Kim D."/>
            <person name="Ryu S."/>
            <person name="Kim W."/>
        </authorList>
    </citation>
    <scope>NUCLEOTIDE SEQUENCE [LARGE SCALE GENOMIC DNA]</scope>
    <source>
        <tissue evidence="12">Muscle</tissue>
    </source>
</reference>
<dbReference type="InterPro" id="IPR001487">
    <property type="entry name" value="Bromodomain"/>
</dbReference>
<keyword evidence="13" id="KW-1185">Reference proteome</keyword>
<feature type="compositionally biased region" description="Basic and acidic residues" evidence="9">
    <location>
        <begin position="1140"/>
        <end position="1155"/>
    </location>
</feature>
<dbReference type="PROSITE" id="PS50014">
    <property type="entry name" value="BROMODOMAIN_2"/>
    <property type="match status" value="1"/>
</dbReference>
<keyword evidence="10" id="KW-0812">Transmembrane</keyword>
<dbReference type="FunFam" id="3.40.50.300:FF:000734">
    <property type="entry name" value="ATPase family, AAA domain containing 2"/>
    <property type="match status" value="1"/>
</dbReference>
<comment type="function">
    <text evidence="5">Thought to form a complex that enhances transcription from repetitive DNA sequences by modulating chromatin structure.</text>
</comment>
<dbReference type="Gene3D" id="3.40.50.300">
    <property type="entry name" value="P-loop containing nucleotide triphosphate hydrolases"/>
    <property type="match status" value="2"/>
</dbReference>
<protein>
    <recommendedName>
        <fullName evidence="6">Tat-binding homolog 7</fullName>
    </recommendedName>
    <alternativeName>
        <fullName evidence="7">Lin-48 expression abnormal protein 1</fullName>
    </alternativeName>
</protein>
<dbReference type="FunFam" id="1.10.8.60:FF:000016">
    <property type="entry name" value="ATPase family AAA domain-containing protein 2B"/>
    <property type="match status" value="1"/>
</dbReference>
<dbReference type="InterPro" id="IPR018359">
    <property type="entry name" value="Bromodomain_CS"/>
</dbReference>
<keyword evidence="10" id="KW-0472">Membrane</keyword>
<evidence type="ECO:0000256" key="9">
    <source>
        <dbReference type="SAM" id="MobiDB-lite"/>
    </source>
</evidence>
<feature type="region of interest" description="Disordered" evidence="9">
    <location>
        <begin position="217"/>
        <end position="351"/>
    </location>
</feature>
<keyword evidence="4 8" id="KW-0103">Bromodomain</keyword>
<dbReference type="InterPro" id="IPR003593">
    <property type="entry name" value="AAA+_ATPase"/>
</dbReference>
<dbReference type="Gene3D" id="1.10.8.60">
    <property type="match status" value="2"/>
</dbReference>
<evidence type="ECO:0000259" key="11">
    <source>
        <dbReference type="PROSITE" id="PS50014"/>
    </source>
</evidence>
<dbReference type="InterPro" id="IPR045199">
    <property type="entry name" value="ATAD2-like"/>
</dbReference>
<dbReference type="FunFam" id="3.40.50.300:FF:000061">
    <property type="entry name" value="ATPase family, AAA domain-containing 2"/>
    <property type="match status" value="1"/>
</dbReference>
<dbReference type="Proteomes" id="UP000324222">
    <property type="component" value="Unassembled WGS sequence"/>
</dbReference>
<evidence type="ECO:0000256" key="7">
    <source>
        <dbReference type="ARBA" id="ARBA00075625"/>
    </source>
</evidence>
<feature type="transmembrane region" description="Helical" evidence="10">
    <location>
        <begin position="1312"/>
        <end position="1330"/>
    </location>
</feature>
<dbReference type="SUPFAM" id="SSF47370">
    <property type="entry name" value="Bromodomain"/>
    <property type="match status" value="1"/>
</dbReference>
<feature type="compositionally biased region" description="Basic residues" evidence="9">
    <location>
        <begin position="314"/>
        <end position="326"/>
    </location>
</feature>
<dbReference type="SMART" id="SM00382">
    <property type="entry name" value="AAA"/>
    <property type="match status" value="1"/>
</dbReference>
<feature type="compositionally biased region" description="Polar residues" evidence="9">
    <location>
        <begin position="129"/>
        <end position="138"/>
    </location>
</feature>
<dbReference type="Pfam" id="PF00439">
    <property type="entry name" value="Bromodomain"/>
    <property type="match status" value="1"/>
</dbReference>
<proteinExistence type="inferred from homology"/>
<feature type="compositionally biased region" description="Basic and acidic residues" evidence="9">
    <location>
        <begin position="1112"/>
        <end position="1133"/>
    </location>
</feature>
<organism evidence="12 13">
    <name type="scientific">Portunus trituberculatus</name>
    <name type="common">Swimming crab</name>
    <name type="synonym">Neptunus trituberculatus</name>
    <dbReference type="NCBI Taxonomy" id="210409"/>
    <lineage>
        <taxon>Eukaryota</taxon>
        <taxon>Metazoa</taxon>
        <taxon>Ecdysozoa</taxon>
        <taxon>Arthropoda</taxon>
        <taxon>Crustacea</taxon>
        <taxon>Multicrustacea</taxon>
        <taxon>Malacostraca</taxon>
        <taxon>Eumalacostraca</taxon>
        <taxon>Eucarida</taxon>
        <taxon>Decapoda</taxon>
        <taxon>Pleocyemata</taxon>
        <taxon>Brachyura</taxon>
        <taxon>Eubrachyura</taxon>
        <taxon>Portunoidea</taxon>
        <taxon>Portunidae</taxon>
        <taxon>Portuninae</taxon>
        <taxon>Portunus</taxon>
    </lineage>
</organism>
<feature type="compositionally biased region" description="Acidic residues" evidence="9">
    <location>
        <begin position="166"/>
        <end position="176"/>
    </location>
</feature>
<dbReference type="Gene3D" id="1.20.920.10">
    <property type="entry name" value="Bromodomain-like"/>
    <property type="match status" value="1"/>
</dbReference>